<dbReference type="InterPro" id="IPR002641">
    <property type="entry name" value="PNPLA_dom"/>
</dbReference>
<dbReference type="GO" id="GO:0019369">
    <property type="term" value="P:arachidonate metabolic process"/>
    <property type="evidence" value="ECO:0007669"/>
    <property type="project" value="TreeGrafter"/>
</dbReference>
<dbReference type="PANTHER" id="PTHR24185">
    <property type="entry name" value="CALCIUM-INDEPENDENT PHOSPHOLIPASE A2-GAMMA"/>
    <property type="match status" value="1"/>
</dbReference>
<accession>A0A560IZ82</accession>
<comment type="caution">
    <text evidence="6">The sequence shown here is derived from an EMBL/GenBank/DDBJ whole genome shotgun (WGS) entry which is preliminary data.</text>
</comment>
<dbReference type="Gene3D" id="3.40.1090.10">
    <property type="entry name" value="Cytosolic phospholipase A2 catalytic domain"/>
    <property type="match status" value="1"/>
</dbReference>
<sequence>MSYRILTLDGGGPWALLEAMVLADLYGSDTPGHDILAEFDLAAGTSAGAIVLGGLIKNLTPAQILDMFVDDTRRGSLFVKVDGLDRLVADLDLGPQYSTQGKLAGLTAMLDDPGLAPPTPATVDGQVRPLTLSACPMARLPLPLARRGTLPVKVFIPAFDYAQRRAMTFRSYAGLATAVTEPQASTAPLAEVINASSTAPVAFFDEPARCDGRLYWDGGLTGCNNPVMLAVMEALSQPKAAQPGGDTDLQILSLGSGTTRHAPVTSTSQPPDDLAEPVGMRGTLGDLSLLAQTTLDDPPDTASLEAHILAQRLAGRDPAALGGLVRLNVSVQPVLDSGVWKAPPGLADGRFAQVAALPVDAVDPAQIALIQQLGRDWMAGDVPNQPLITRLPQLDCVLGDGSYAQAKARWVALSQS</sequence>
<evidence type="ECO:0000256" key="1">
    <source>
        <dbReference type="ARBA" id="ARBA00022801"/>
    </source>
</evidence>
<proteinExistence type="predicted"/>
<comment type="caution">
    <text evidence="4">Lacks conserved residue(s) required for the propagation of feature annotation.</text>
</comment>
<dbReference type="PROSITE" id="PS51635">
    <property type="entry name" value="PNPLA"/>
    <property type="match status" value="1"/>
</dbReference>
<dbReference type="PANTHER" id="PTHR24185:SF1">
    <property type="entry name" value="CALCIUM-INDEPENDENT PHOSPHOLIPASE A2-GAMMA"/>
    <property type="match status" value="1"/>
</dbReference>
<keyword evidence="3 4" id="KW-0443">Lipid metabolism</keyword>
<feature type="domain" description="PNPLA" evidence="5">
    <location>
        <begin position="6"/>
        <end position="231"/>
    </location>
</feature>
<evidence type="ECO:0000259" key="5">
    <source>
        <dbReference type="PROSITE" id="PS51635"/>
    </source>
</evidence>
<organism evidence="6 7">
    <name type="scientific">Nitrospirillum amazonense</name>
    <dbReference type="NCBI Taxonomy" id="28077"/>
    <lineage>
        <taxon>Bacteria</taxon>
        <taxon>Pseudomonadati</taxon>
        <taxon>Pseudomonadota</taxon>
        <taxon>Alphaproteobacteria</taxon>
        <taxon>Rhodospirillales</taxon>
        <taxon>Azospirillaceae</taxon>
        <taxon>Nitrospirillum</taxon>
    </lineage>
</organism>
<dbReference type="SUPFAM" id="SSF52151">
    <property type="entry name" value="FabD/lysophospholipase-like"/>
    <property type="match status" value="1"/>
</dbReference>
<evidence type="ECO:0000313" key="7">
    <source>
        <dbReference type="Proteomes" id="UP000318050"/>
    </source>
</evidence>
<dbReference type="Proteomes" id="UP000318050">
    <property type="component" value="Unassembled WGS sequence"/>
</dbReference>
<evidence type="ECO:0000256" key="4">
    <source>
        <dbReference type="PROSITE-ProRule" id="PRU01161"/>
    </source>
</evidence>
<evidence type="ECO:0000256" key="3">
    <source>
        <dbReference type="ARBA" id="ARBA00023098"/>
    </source>
</evidence>
<keyword evidence="2 4" id="KW-0442">Lipid degradation</keyword>
<dbReference type="InterPro" id="IPR016035">
    <property type="entry name" value="Acyl_Trfase/lysoPLipase"/>
</dbReference>
<dbReference type="AlphaFoldDB" id="A0A560IZ82"/>
<keyword evidence="1 4" id="KW-0378">Hydrolase</keyword>
<feature type="short sequence motif" description="GXSXG" evidence="4">
    <location>
        <begin position="44"/>
        <end position="48"/>
    </location>
</feature>
<feature type="active site" description="Nucleophile" evidence="4">
    <location>
        <position position="46"/>
    </location>
</feature>
<dbReference type="EMBL" id="VITT01000001">
    <property type="protein sequence ID" value="TWB64216.1"/>
    <property type="molecule type" value="Genomic_DNA"/>
</dbReference>
<evidence type="ECO:0000256" key="2">
    <source>
        <dbReference type="ARBA" id="ARBA00022963"/>
    </source>
</evidence>
<dbReference type="GO" id="GO:0047499">
    <property type="term" value="F:calcium-independent phospholipase A2 activity"/>
    <property type="evidence" value="ECO:0007669"/>
    <property type="project" value="TreeGrafter"/>
</dbReference>
<reference evidence="6 7" key="1">
    <citation type="submission" date="2019-06" db="EMBL/GenBank/DDBJ databases">
        <title>Genomic Encyclopedia of Type Strains, Phase IV (KMG-V): Genome sequencing to study the core and pangenomes of soil and plant-associated prokaryotes.</title>
        <authorList>
            <person name="Whitman W."/>
        </authorList>
    </citation>
    <scope>NUCLEOTIDE SEQUENCE [LARGE SCALE GENOMIC DNA]</scope>
    <source>
        <strain evidence="6 7">BR 11140</strain>
    </source>
</reference>
<dbReference type="GO" id="GO:0016042">
    <property type="term" value="P:lipid catabolic process"/>
    <property type="evidence" value="ECO:0007669"/>
    <property type="project" value="UniProtKB-UniRule"/>
</dbReference>
<gene>
    <name evidence="6" type="ORF">FBZ92_101109</name>
</gene>
<feature type="short sequence motif" description="DGA/G" evidence="4">
    <location>
        <begin position="217"/>
        <end position="219"/>
    </location>
</feature>
<dbReference type="Pfam" id="PF01734">
    <property type="entry name" value="Patatin"/>
    <property type="match status" value="1"/>
</dbReference>
<dbReference type="OrthoDB" id="9807112at2"/>
<name>A0A560IZ82_9PROT</name>
<dbReference type="GO" id="GO:0016020">
    <property type="term" value="C:membrane"/>
    <property type="evidence" value="ECO:0007669"/>
    <property type="project" value="TreeGrafter"/>
</dbReference>
<evidence type="ECO:0000313" key="6">
    <source>
        <dbReference type="EMBL" id="TWB64216.1"/>
    </source>
</evidence>
<feature type="active site" description="Proton acceptor" evidence="4">
    <location>
        <position position="217"/>
    </location>
</feature>
<protein>
    <submittedName>
        <fullName evidence="6">Patatin-like phospholipase</fullName>
    </submittedName>
</protein>